<dbReference type="PANTHER" id="PTHR43975:SF2">
    <property type="entry name" value="EG:BACR7A4.14 PROTEIN-RELATED"/>
    <property type="match status" value="1"/>
</dbReference>
<dbReference type="PRINTS" id="PR00081">
    <property type="entry name" value="GDHRDH"/>
</dbReference>
<evidence type="ECO:0000313" key="3">
    <source>
        <dbReference type="WBParaSite" id="nRc.2.0.1.t19347-RA"/>
    </source>
</evidence>
<name>A0A915J0X6_ROMCU</name>
<dbReference type="WBParaSite" id="nRc.2.0.1.t19347-RA">
    <property type="protein sequence ID" value="nRc.2.0.1.t19347-RA"/>
    <property type="gene ID" value="nRc.2.0.1.g19347"/>
</dbReference>
<dbReference type="GO" id="GO:0016491">
    <property type="term" value="F:oxidoreductase activity"/>
    <property type="evidence" value="ECO:0007669"/>
    <property type="project" value="UniProtKB-KW"/>
</dbReference>
<dbReference type="AlphaFoldDB" id="A0A915J0X6"/>
<reference evidence="3" key="1">
    <citation type="submission" date="2022-11" db="UniProtKB">
        <authorList>
            <consortium name="WormBaseParasite"/>
        </authorList>
    </citation>
    <scope>IDENTIFICATION</scope>
</reference>
<evidence type="ECO:0000256" key="1">
    <source>
        <dbReference type="ARBA" id="ARBA00023002"/>
    </source>
</evidence>
<proteinExistence type="predicted"/>
<dbReference type="SUPFAM" id="SSF51735">
    <property type="entry name" value="NAD(P)-binding Rossmann-fold domains"/>
    <property type="match status" value="1"/>
</dbReference>
<dbReference type="InterPro" id="IPR020904">
    <property type="entry name" value="Sc_DH/Rdtase_CS"/>
</dbReference>
<dbReference type="Gene3D" id="3.40.50.720">
    <property type="entry name" value="NAD(P)-binding Rossmann-like Domain"/>
    <property type="match status" value="1"/>
</dbReference>
<organism evidence="2 3">
    <name type="scientific">Romanomermis culicivorax</name>
    <name type="common">Nematode worm</name>
    <dbReference type="NCBI Taxonomy" id="13658"/>
    <lineage>
        <taxon>Eukaryota</taxon>
        <taxon>Metazoa</taxon>
        <taxon>Ecdysozoa</taxon>
        <taxon>Nematoda</taxon>
        <taxon>Enoplea</taxon>
        <taxon>Dorylaimia</taxon>
        <taxon>Mermithida</taxon>
        <taxon>Mermithoidea</taxon>
        <taxon>Mermithidae</taxon>
        <taxon>Romanomermis</taxon>
    </lineage>
</organism>
<accession>A0A915J0X6</accession>
<dbReference type="Proteomes" id="UP000887565">
    <property type="component" value="Unplaced"/>
</dbReference>
<dbReference type="PROSITE" id="PS00061">
    <property type="entry name" value="ADH_SHORT"/>
    <property type="match status" value="1"/>
</dbReference>
<evidence type="ECO:0000313" key="2">
    <source>
        <dbReference type="Proteomes" id="UP000887565"/>
    </source>
</evidence>
<sequence>MAKFTPIAEDGHFDMETFDTIMNVNFRAAVSLTMKCLPHLKTTKGAIVNVSSVASCRPARGMMGYCISKTALDGFTKALAAELAACGVRVNSVNPGPIPSNIDRDMEKAAYSPKDRSLETVAPSLEYLHIGLSDESSMTILPAD</sequence>
<dbReference type="Pfam" id="PF00106">
    <property type="entry name" value="adh_short"/>
    <property type="match status" value="1"/>
</dbReference>
<dbReference type="PRINTS" id="PR00080">
    <property type="entry name" value="SDRFAMILY"/>
</dbReference>
<dbReference type="InterPro" id="IPR036291">
    <property type="entry name" value="NAD(P)-bd_dom_sf"/>
</dbReference>
<protein>
    <submittedName>
        <fullName evidence="3">Uncharacterized protein</fullName>
    </submittedName>
</protein>
<keyword evidence="1" id="KW-0560">Oxidoreductase</keyword>
<keyword evidence="2" id="KW-1185">Reference proteome</keyword>
<dbReference type="PANTHER" id="PTHR43975">
    <property type="entry name" value="ZGC:101858"/>
    <property type="match status" value="1"/>
</dbReference>
<dbReference type="InterPro" id="IPR002347">
    <property type="entry name" value="SDR_fam"/>
</dbReference>